<dbReference type="EMBL" id="CAJOBI010321611">
    <property type="protein sequence ID" value="CAF5186018.1"/>
    <property type="molecule type" value="Genomic_DNA"/>
</dbReference>
<gene>
    <name evidence="2" type="ORF">SMN809_LOCUS70497</name>
</gene>
<dbReference type="SUPFAM" id="SSF46565">
    <property type="entry name" value="Chaperone J-domain"/>
    <property type="match status" value="1"/>
</dbReference>
<organism evidence="2 3">
    <name type="scientific">Rotaria magnacalcarata</name>
    <dbReference type="NCBI Taxonomy" id="392030"/>
    <lineage>
        <taxon>Eukaryota</taxon>
        <taxon>Metazoa</taxon>
        <taxon>Spiralia</taxon>
        <taxon>Gnathifera</taxon>
        <taxon>Rotifera</taxon>
        <taxon>Eurotatoria</taxon>
        <taxon>Bdelloidea</taxon>
        <taxon>Philodinida</taxon>
        <taxon>Philodinidae</taxon>
        <taxon>Rotaria</taxon>
    </lineage>
</organism>
<name>A0A8S3HRU4_9BILA</name>
<feature type="non-terminal residue" evidence="2">
    <location>
        <position position="289"/>
    </location>
</feature>
<dbReference type="AlphaFoldDB" id="A0A8S3HRU4"/>
<accession>A0A8S3HRU4</accession>
<evidence type="ECO:0000256" key="1">
    <source>
        <dbReference type="SAM" id="SignalP"/>
    </source>
</evidence>
<feature type="chain" id="PRO_5035850255" description="J domain-containing protein" evidence="1">
    <location>
        <begin position="26"/>
        <end position="289"/>
    </location>
</feature>
<dbReference type="Gene3D" id="1.10.287.110">
    <property type="entry name" value="DnaJ domain"/>
    <property type="match status" value="1"/>
</dbReference>
<evidence type="ECO:0000313" key="3">
    <source>
        <dbReference type="Proteomes" id="UP000676336"/>
    </source>
</evidence>
<comment type="caution">
    <text evidence="2">The sequence shown here is derived from an EMBL/GenBank/DDBJ whole genome shotgun (WGS) entry which is preliminary data.</text>
</comment>
<reference evidence="2" key="1">
    <citation type="submission" date="2021-02" db="EMBL/GenBank/DDBJ databases">
        <authorList>
            <person name="Nowell W R."/>
        </authorList>
    </citation>
    <scope>NUCLEOTIDE SEQUENCE</scope>
</reference>
<feature type="signal peptide" evidence="1">
    <location>
        <begin position="1"/>
        <end position="25"/>
    </location>
</feature>
<proteinExistence type="predicted"/>
<feature type="non-terminal residue" evidence="2">
    <location>
        <position position="1"/>
    </location>
</feature>
<evidence type="ECO:0008006" key="4">
    <source>
        <dbReference type="Google" id="ProtNLM"/>
    </source>
</evidence>
<sequence>MKSLVFVSFVTTIIILLLPKESVSTIMSRRALQDIYNELNNGLTFVKRKIYRYGYKGEICLEDPIQRCSCIEILYEIKDLKPGMPTIDEQDIRTKRRAASKHYHPDKVNGLDEEVFNFLNICAEKLINPKIRKYYLEELQFCLQSCEKRQYDDGLCRNLVEDLNNRVITEGKVVPVIPFPNREFEKGMETLHVFLDNSGSMADKSRQIVTHHNRINEDNLDSHVLDIWSAQDGLTFLWEFIWDSMKNNDCADCEIIIVTDGEDNMSTGLFHGPTGFDELMLKLKERNQP</sequence>
<evidence type="ECO:0000313" key="2">
    <source>
        <dbReference type="EMBL" id="CAF5186018.1"/>
    </source>
</evidence>
<protein>
    <recommendedName>
        <fullName evidence="4">J domain-containing protein</fullName>
    </recommendedName>
</protein>
<keyword evidence="1" id="KW-0732">Signal</keyword>
<dbReference type="InterPro" id="IPR036869">
    <property type="entry name" value="J_dom_sf"/>
</dbReference>
<dbReference type="Proteomes" id="UP000676336">
    <property type="component" value="Unassembled WGS sequence"/>
</dbReference>